<dbReference type="GO" id="GO:0006355">
    <property type="term" value="P:regulation of DNA-templated transcription"/>
    <property type="evidence" value="ECO:0007669"/>
    <property type="project" value="InterPro"/>
</dbReference>
<dbReference type="PRINTS" id="PR00038">
    <property type="entry name" value="HTHLUXR"/>
</dbReference>
<dbReference type="SUPFAM" id="SSF46894">
    <property type="entry name" value="C-terminal effector domain of the bipartite response regulators"/>
    <property type="match status" value="1"/>
</dbReference>
<dbReference type="InterPro" id="IPR016032">
    <property type="entry name" value="Sig_transdc_resp-reg_C-effctor"/>
</dbReference>
<dbReference type="SUPFAM" id="SSF52172">
    <property type="entry name" value="CheY-like"/>
    <property type="match status" value="1"/>
</dbReference>
<dbReference type="PROSITE" id="PS50043">
    <property type="entry name" value="HTH_LUXR_2"/>
    <property type="match status" value="1"/>
</dbReference>
<accession>A0A170ZM05</accession>
<keyword evidence="2" id="KW-0238">DNA-binding</keyword>
<keyword evidence="1" id="KW-0597">Phosphoprotein</keyword>
<dbReference type="SMART" id="SM00421">
    <property type="entry name" value="HTH_LUXR"/>
    <property type="match status" value="1"/>
</dbReference>
<dbReference type="GO" id="GO:0003677">
    <property type="term" value="F:DNA binding"/>
    <property type="evidence" value="ECO:0007669"/>
    <property type="project" value="UniProtKB-KW"/>
</dbReference>
<dbReference type="Gene3D" id="3.40.50.2300">
    <property type="match status" value="1"/>
</dbReference>
<dbReference type="Pfam" id="PF00196">
    <property type="entry name" value="GerE"/>
    <property type="match status" value="1"/>
</dbReference>
<evidence type="ECO:0000256" key="2">
    <source>
        <dbReference type="ARBA" id="ARBA00023125"/>
    </source>
</evidence>
<feature type="domain" description="HTH luxR-type" evidence="4">
    <location>
        <begin position="148"/>
        <end position="213"/>
    </location>
</feature>
<evidence type="ECO:0000313" key="6">
    <source>
        <dbReference type="EMBL" id="GAT62810.1"/>
    </source>
</evidence>
<dbReference type="CDD" id="cd17535">
    <property type="entry name" value="REC_NarL-like"/>
    <property type="match status" value="1"/>
</dbReference>
<dbReference type="InterPro" id="IPR058245">
    <property type="entry name" value="NreC/VraR/RcsB-like_REC"/>
</dbReference>
<reference evidence="7" key="2">
    <citation type="journal article" date="2017" name="Genome Announc.">
        <title>Draft genome sequence of Paludibacter jiangxiensis NM7(T), a propionate-producing fermentative bacterium.</title>
        <authorList>
            <person name="Qiu Y.-L."/>
            <person name="Tourlousse D.M."/>
            <person name="Matsuura N."/>
            <person name="Ohashi A."/>
            <person name="Sekiguchi Y."/>
        </authorList>
    </citation>
    <scope>NUCLEOTIDE SEQUENCE [LARGE SCALE GENOMIC DNA]</scope>
    <source>
        <strain evidence="7">NM7</strain>
    </source>
</reference>
<dbReference type="OrthoDB" id="9797341at2"/>
<dbReference type="InterPro" id="IPR039420">
    <property type="entry name" value="WalR-like"/>
</dbReference>
<dbReference type="GO" id="GO:0000160">
    <property type="term" value="P:phosphorelay signal transduction system"/>
    <property type="evidence" value="ECO:0007669"/>
    <property type="project" value="InterPro"/>
</dbReference>
<name>A0A170ZM05_9BACT</name>
<evidence type="ECO:0000259" key="4">
    <source>
        <dbReference type="PROSITE" id="PS50043"/>
    </source>
</evidence>
<dbReference type="InterPro" id="IPR000792">
    <property type="entry name" value="Tscrpt_reg_LuxR_C"/>
</dbReference>
<dbReference type="InterPro" id="IPR001789">
    <property type="entry name" value="Sig_transdc_resp-reg_receiver"/>
</dbReference>
<protein>
    <submittedName>
        <fullName evidence="6">Two-component system, NarL family</fullName>
    </submittedName>
</protein>
<comment type="caution">
    <text evidence="3">Lacks conserved residue(s) required for the propagation of feature annotation.</text>
</comment>
<dbReference type="EMBL" id="BDCR01000003">
    <property type="protein sequence ID" value="GAT62810.1"/>
    <property type="molecule type" value="Genomic_DNA"/>
</dbReference>
<dbReference type="InterPro" id="IPR011006">
    <property type="entry name" value="CheY-like_superfamily"/>
</dbReference>
<evidence type="ECO:0000259" key="5">
    <source>
        <dbReference type="PROSITE" id="PS50110"/>
    </source>
</evidence>
<keyword evidence="7" id="KW-1185">Reference proteome</keyword>
<feature type="domain" description="Response regulatory" evidence="5">
    <location>
        <begin position="5"/>
        <end position="120"/>
    </location>
</feature>
<dbReference type="SMART" id="SM00448">
    <property type="entry name" value="REC"/>
    <property type="match status" value="1"/>
</dbReference>
<sequence length="221" mass="25326">MSKFKICIVDDQAIFRAGIKQALVLMKAKFECVELANCTQLLTQLDRLHPEIIIMNLEFTDSGISITEQLIKNNPDIKILLFADHANDELLIKLIDNGLFGCLLRTVEPYELKLAIEMVLTNQCYFSPQLINRILMHRIVPNKSENKRNMHDASLTIRELEIIRLLCKGLDQQQIAEKLFISPRTVDAHKANIMSKLEVKNTTGIILHAIKNHVIRMEELV</sequence>
<dbReference type="CDD" id="cd06170">
    <property type="entry name" value="LuxR_C_like"/>
    <property type="match status" value="1"/>
</dbReference>
<dbReference type="AlphaFoldDB" id="A0A170ZM05"/>
<gene>
    <name evidence="6" type="ORF">PJIAN_3120</name>
</gene>
<dbReference type="STRING" id="681398.PJIAN_3120"/>
<dbReference type="RefSeq" id="WP_068703454.1">
    <property type="nucleotide sequence ID" value="NZ_BDCR01000003.1"/>
</dbReference>
<dbReference type="Proteomes" id="UP000076586">
    <property type="component" value="Unassembled WGS sequence"/>
</dbReference>
<proteinExistence type="predicted"/>
<organism evidence="6 7">
    <name type="scientific">Paludibacter jiangxiensis</name>
    <dbReference type="NCBI Taxonomy" id="681398"/>
    <lineage>
        <taxon>Bacteria</taxon>
        <taxon>Pseudomonadati</taxon>
        <taxon>Bacteroidota</taxon>
        <taxon>Bacteroidia</taxon>
        <taxon>Bacteroidales</taxon>
        <taxon>Paludibacteraceae</taxon>
        <taxon>Paludibacter</taxon>
    </lineage>
</organism>
<evidence type="ECO:0000256" key="1">
    <source>
        <dbReference type="ARBA" id="ARBA00022553"/>
    </source>
</evidence>
<comment type="caution">
    <text evidence="6">The sequence shown here is derived from an EMBL/GenBank/DDBJ whole genome shotgun (WGS) entry which is preliminary data.</text>
</comment>
<evidence type="ECO:0000256" key="3">
    <source>
        <dbReference type="PROSITE-ProRule" id="PRU00169"/>
    </source>
</evidence>
<dbReference type="Pfam" id="PF00072">
    <property type="entry name" value="Response_reg"/>
    <property type="match status" value="1"/>
</dbReference>
<evidence type="ECO:0000313" key="7">
    <source>
        <dbReference type="Proteomes" id="UP000076586"/>
    </source>
</evidence>
<dbReference type="PANTHER" id="PTHR43214:SF43">
    <property type="entry name" value="TWO-COMPONENT RESPONSE REGULATOR"/>
    <property type="match status" value="1"/>
</dbReference>
<dbReference type="PANTHER" id="PTHR43214">
    <property type="entry name" value="TWO-COMPONENT RESPONSE REGULATOR"/>
    <property type="match status" value="1"/>
</dbReference>
<dbReference type="PROSITE" id="PS50110">
    <property type="entry name" value="RESPONSE_REGULATORY"/>
    <property type="match status" value="1"/>
</dbReference>
<reference evidence="7" key="1">
    <citation type="submission" date="2016-04" db="EMBL/GenBank/DDBJ databases">
        <title>Draft genome sequence of Paludibacter jiangxiensis strain NM7.</title>
        <authorList>
            <person name="Qiu Y."/>
            <person name="Matsuura N."/>
            <person name="Ohashi A."/>
            <person name="Tourlousse M.D."/>
            <person name="Sekiguchi Y."/>
        </authorList>
    </citation>
    <scope>NUCLEOTIDE SEQUENCE [LARGE SCALE GENOMIC DNA]</scope>
    <source>
        <strain evidence="7">NM7</strain>
    </source>
</reference>